<dbReference type="Proteomes" id="UP001443914">
    <property type="component" value="Unassembled WGS sequence"/>
</dbReference>
<dbReference type="InterPro" id="IPR006527">
    <property type="entry name" value="F-box-assoc_dom_typ1"/>
</dbReference>
<dbReference type="PANTHER" id="PTHR31672:SF13">
    <property type="entry name" value="F-BOX PROTEIN CPR30-LIKE"/>
    <property type="match status" value="1"/>
</dbReference>
<dbReference type="EMBL" id="JBDFQZ010000013">
    <property type="protein sequence ID" value="KAK9667714.1"/>
    <property type="molecule type" value="Genomic_DNA"/>
</dbReference>
<organism evidence="2 3">
    <name type="scientific">Saponaria officinalis</name>
    <name type="common">Common soapwort</name>
    <name type="synonym">Lychnis saponaria</name>
    <dbReference type="NCBI Taxonomy" id="3572"/>
    <lineage>
        <taxon>Eukaryota</taxon>
        <taxon>Viridiplantae</taxon>
        <taxon>Streptophyta</taxon>
        <taxon>Embryophyta</taxon>
        <taxon>Tracheophyta</taxon>
        <taxon>Spermatophyta</taxon>
        <taxon>Magnoliopsida</taxon>
        <taxon>eudicotyledons</taxon>
        <taxon>Gunneridae</taxon>
        <taxon>Pentapetalae</taxon>
        <taxon>Caryophyllales</taxon>
        <taxon>Caryophyllaceae</taxon>
        <taxon>Caryophylleae</taxon>
        <taxon>Saponaria</taxon>
    </lineage>
</organism>
<dbReference type="Gene3D" id="1.20.1280.50">
    <property type="match status" value="1"/>
</dbReference>
<dbReference type="InterPro" id="IPR050796">
    <property type="entry name" value="SCF_F-box_component"/>
</dbReference>
<dbReference type="InterPro" id="IPR036047">
    <property type="entry name" value="F-box-like_dom_sf"/>
</dbReference>
<sequence>MAAPPPPPPPSPPPFSASVLPIDFIAAEILPRLPAKSLLRFKSVCKSFNTVISSPEFVRLHLRHSLSSDNRLLVIPSTDRTVYTFDLDSLSSSSSAASATFSWPDQAFIEGSCNGVLLITGYFGGLYRLVLLNPSTRTYVDVFSTTNYLGFGFDHLNNDYKIVVVIDYHTNVLKSRVTKIYSLNSKSWKIVENKIPPDAIQYPYSGALVDNHLLHWIFWTPSTGKRIIGCFDICLEKWGADVPLPGHYCDKNELQDMGVVDGRLFCSFENRVDLSYDVWVMEEYGVQESWTKLLSVAIPDYVKGGIVPVAISGSSPSQVLIKHQRDSEMFWYNTVDGVTSKVNVPYFWDHRAYIFKGSLVSLPGAKLFGAVYEPPVEE</sequence>
<dbReference type="AlphaFoldDB" id="A0AAW1GX59"/>
<name>A0AAW1GX59_SAPOF</name>
<comment type="caution">
    <text evidence="2">The sequence shown here is derived from an EMBL/GenBank/DDBJ whole genome shotgun (WGS) entry which is preliminary data.</text>
</comment>
<dbReference type="InterPro" id="IPR001810">
    <property type="entry name" value="F-box_dom"/>
</dbReference>
<dbReference type="NCBIfam" id="TIGR01640">
    <property type="entry name" value="F_box_assoc_1"/>
    <property type="match status" value="1"/>
</dbReference>
<accession>A0AAW1GX59</accession>
<dbReference type="PANTHER" id="PTHR31672">
    <property type="entry name" value="BNACNNG10540D PROTEIN"/>
    <property type="match status" value="1"/>
</dbReference>
<dbReference type="CDD" id="cd22157">
    <property type="entry name" value="F-box_AtFBW1-like"/>
    <property type="match status" value="1"/>
</dbReference>
<reference evidence="2" key="1">
    <citation type="submission" date="2024-03" db="EMBL/GenBank/DDBJ databases">
        <title>WGS assembly of Saponaria officinalis var. Norfolk2.</title>
        <authorList>
            <person name="Jenkins J."/>
            <person name="Shu S."/>
            <person name="Grimwood J."/>
            <person name="Barry K."/>
            <person name="Goodstein D."/>
            <person name="Schmutz J."/>
            <person name="Leebens-Mack J."/>
            <person name="Osbourn A."/>
        </authorList>
    </citation>
    <scope>NUCLEOTIDE SEQUENCE [LARGE SCALE GENOMIC DNA]</scope>
    <source>
        <strain evidence="2">JIC</strain>
    </source>
</reference>
<dbReference type="Pfam" id="PF00646">
    <property type="entry name" value="F-box"/>
    <property type="match status" value="1"/>
</dbReference>
<dbReference type="SUPFAM" id="SSF81383">
    <property type="entry name" value="F-box domain"/>
    <property type="match status" value="1"/>
</dbReference>
<evidence type="ECO:0000313" key="3">
    <source>
        <dbReference type="Proteomes" id="UP001443914"/>
    </source>
</evidence>
<evidence type="ECO:0000259" key="1">
    <source>
        <dbReference type="SMART" id="SM00256"/>
    </source>
</evidence>
<evidence type="ECO:0000313" key="2">
    <source>
        <dbReference type="EMBL" id="KAK9667714.1"/>
    </source>
</evidence>
<proteinExistence type="predicted"/>
<gene>
    <name evidence="2" type="ORF">RND81_13G006200</name>
</gene>
<dbReference type="SUPFAM" id="SSF63825">
    <property type="entry name" value="YWTD domain"/>
    <property type="match status" value="1"/>
</dbReference>
<protein>
    <recommendedName>
        <fullName evidence="1">F-box domain-containing protein</fullName>
    </recommendedName>
</protein>
<keyword evidence="3" id="KW-1185">Reference proteome</keyword>
<feature type="domain" description="F-box" evidence="1">
    <location>
        <begin position="20"/>
        <end position="61"/>
    </location>
</feature>
<dbReference type="InterPro" id="IPR017451">
    <property type="entry name" value="F-box-assoc_interact_dom"/>
</dbReference>
<dbReference type="Pfam" id="PF07734">
    <property type="entry name" value="FBA_1"/>
    <property type="match status" value="1"/>
</dbReference>
<dbReference type="SMART" id="SM00256">
    <property type="entry name" value="FBOX"/>
    <property type="match status" value="1"/>
</dbReference>